<evidence type="ECO:0000256" key="3">
    <source>
        <dbReference type="ARBA" id="ARBA00022448"/>
    </source>
</evidence>
<feature type="transmembrane region" description="Helical" evidence="8">
    <location>
        <begin position="175"/>
        <end position="208"/>
    </location>
</feature>
<dbReference type="Proteomes" id="UP000256486">
    <property type="component" value="Unassembled WGS sequence"/>
</dbReference>
<keyword evidence="5 8" id="KW-0812">Transmembrane</keyword>
<evidence type="ECO:0000256" key="5">
    <source>
        <dbReference type="ARBA" id="ARBA00022692"/>
    </source>
</evidence>
<keyword evidence="4" id="KW-1003">Cell membrane</keyword>
<dbReference type="Pfam" id="PF01594">
    <property type="entry name" value="AI-2E_transport"/>
    <property type="match status" value="1"/>
</dbReference>
<dbReference type="AlphaFoldDB" id="A0A3E0VMJ1"/>
<dbReference type="RefSeq" id="WP_116416216.1">
    <property type="nucleotide sequence ID" value="NZ_NBWZ01000001.1"/>
</dbReference>
<evidence type="ECO:0000256" key="6">
    <source>
        <dbReference type="ARBA" id="ARBA00022989"/>
    </source>
</evidence>
<evidence type="ECO:0000313" key="10">
    <source>
        <dbReference type="Proteomes" id="UP000256486"/>
    </source>
</evidence>
<reference evidence="9 10" key="1">
    <citation type="submission" date="2017-04" db="EMBL/GenBank/DDBJ databases">
        <title>Comparative genome analysis of Subtercola boreus.</title>
        <authorList>
            <person name="Cho Y.-J."/>
            <person name="Cho A."/>
            <person name="Kim O.-S."/>
            <person name="Lee J.-I."/>
        </authorList>
    </citation>
    <scope>NUCLEOTIDE SEQUENCE [LARGE SCALE GENOMIC DNA]</scope>
    <source>
        <strain evidence="9 10">K300</strain>
    </source>
</reference>
<comment type="similarity">
    <text evidence="2">Belongs to the autoinducer-2 exporter (AI-2E) (TC 2.A.86) family.</text>
</comment>
<feature type="transmembrane region" description="Helical" evidence="8">
    <location>
        <begin position="248"/>
        <end position="266"/>
    </location>
</feature>
<evidence type="ECO:0000256" key="8">
    <source>
        <dbReference type="SAM" id="Phobius"/>
    </source>
</evidence>
<keyword evidence="6 8" id="KW-1133">Transmembrane helix</keyword>
<protein>
    <recommendedName>
        <fullName evidence="11">AI-2E family transporter</fullName>
    </recommendedName>
</protein>
<gene>
    <name evidence="9" type="ORF">B7R54_17725</name>
</gene>
<evidence type="ECO:0000256" key="1">
    <source>
        <dbReference type="ARBA" id="ARBA00004651"/>
    </source>
</evidence>
<feature type="transmembrane region" description="Helical" evidence="8">
    <location>
        <begin position="272"/>
        <end position="300"/>
    </location>
</feature>
<organism evidence="9 10">
    <name type="scientific">Subtercola boreus</name>
    <dbReference type="NCBI Taxonomy" id="120213"/>
    <lineage>
        <taxon>Bacteria</taxon>
        <taxon>Bacillati</taxon>
        <taxon>Actinomycetota</taxon>
        <taxon>Actinomycetes</taxon>
        <taxon>Micrococcales</taxon>
        <taxon>Microbacteriaceae</taxon>
        <taxon>Subtercola</taxon>
    </lineage>
</organism>
<dbReference type="GO" id="GO:0055085">
    <property type="term" value="P:transmembrane transport"/>
    <property type="evidence" value="ECO:0007669"/>
    <property type="project" value="TreeGrafter"/>
</dbReference>
<keyword evidence="10" id="KW-1185">Reference proteome</keyword>
<comment type="subcellular location">
    <subcellularLocation>
        <location evidence="1">Cell membrane</location>
        <topology evidence="1">Multi-pass membrane protein</topology>
    </subcellularLocation>
</comment>
<dbReference type="InterPro" id="IPR002549">
    <property type="entry name" value="AI-2E-like"/>
</dbReference>
<evidence type="ECO:0000256" key="2">
    <source>
        <dbReference type="ARBA" id="ARBA00009773"/>
    </source>
</evidence>
<dbReference type="PANTHER" id="PTHR21716:SF53">
    <property type="entry name" value="PERMEASE PERM-RELATED"/>
    <property type="match status" value="1"/>
</dbReference>
<feature type="transmembrane region" description="Helical" evidence="8">
    <location>
        <begin position="307"/>
        <end position="326"/>
    </location>
</feature>
<accession>A0A3E0VMJ1</accession>
<feature type="transmembrane region" description="Helical" evidence="8">
    <location>
        <begin position="67"/>
        <end position="84"/>
    </location>
</feature>
<feature type="transmembrane region" description="Helical" evidence="8">
    <location>
        <begin position="96"/>
        <end position="118"/>
    </location>
</feature>
<dbReference type="GO" id="GO:0005886">
    <property type="term" value="C:plasma membrane"/>
    <property type="evidence" value="ECO:0007669"/>
    <property type="project" value="UniProtKB-SubCell"/>
</dbReference>
<evidence type="ECO:0000256" key="7">
    <source>
        <dbReference type="ARBA" id="ARBA00023136"/>
    </source>
</evidence>
<dbReference type="PANTHER" id="PTHR21716">
    <property type="entry name" value="TRANSMEMBRANE PROTEIN"/>
    <property type="match status" value="1"/>
</dbReference>
<name>A0A3E0VMJ1_9MICO</name>
<evidence type="ECO:0008006" key="11">
    <source>
        <dbReference type="Google" id="ProtNLM"/>
    </source>
</evidence>
<dbReference type="EMBL" id="NBWZ01000001">
    <property type="protein sequence ID" value="RFA10839.1"/>
    <property type="molecule type" value="Genomic_DNA"/>
</dbReference>
<proteinExistence type="inferred from homology"/>
<keyword evidence="3" id="KW-0813">Transport</keyword>
<dbReference type="OrthoDB" id="4016357at2"/>
<keyword evidence="7 8" id="KW-0472">Membrane</keyword>
<evidence type="ECO:0000256" key="4">
    <source>
        <dbReference type="ARBA" id="ARBA00022475"/>
    </source>
</evidence>
<evidence type="ECO:0000313" key="9">
    <source>
        <dbReference type="EMBL" id="RFA10839.1"/>
    </source>
</evidence>
<sequence length="382" mass="38920">MTTSPTSPLDRRARRLAGRGGTVRTTTTSGGRRGLLPDHPFRYAFIATLGVGVAMAVLGAVSTLSTVLVYLGIALFLALALDPLMQRATARNLPRWAAAAVLAVVALGAIVGLVFAIIPAVTTQVSVVGNQLTSFVQGLPNQAWFQWLTANVGPSIDIDGILKSTTAFFTDPSKLLGLAGGILSVGTGIIDGVTGVIVVSILTLYFVLTLPAVKAKGYTLVPRSSRARVMELAEEIFQSVGRYVGGQVVLALANAVVTFIVTSAVGSPAPALLALVAFVGALIPVVGTVFGSAIAALATLLVNPGGALIVAIVLLVYMQIEAYILSPRVMAKAVSVPGALVIVSAIGGAALGGILGALVAVPVAAAGLIIVNRVVVPRQEAH</sequence>
<feature type="transmembrane region" description="Helical" evidence="8">
    <location>
        <begin position="338"/>
        <end position="371"/>
    </location>
</feature>
<comment type="caution">
    <text evidence="9">The sequence shown here is derived from an EMBL/GenBank/DDBJ whole genome shotgun (WGS) entry which is preliminary data.</text>
</comment>